<sequence>SVENLYVLSGLTTGTIADPQSEIVGATILSSSHCSNCFLKASFIPGFIGRTLALIGSFSPLYNSNSTTSVSPTLDESVERFG</sequence>
<dbReference type="EMBL" id="HACA01029380">
    <property type="protein sequence ID" value="CDW46741.1"/>
    <property type="molecule type" value="Transcribed_RNA"/>
</dbReference>
<proteinExistence type="predicted"/>
<dbReference type="AlphaFoldDB" id="A0A0K2V9Y1"/>
<reference evidence="1" key="1">
    <citation type="submission" date="2014-05" db="EMBL/GenBank/DDBJ databases">
        <authorList>
            <person name="Chronopoulou M."/>
        </authorList>
    </citation>
    <scope>NUCLEOTIDE SEQUENCE</scope>
    <source>
        <tissue evidence="1">Whole organism</tissue>
    </source>
</reference>
<organism evidence="1">
    <name type="scientific">Lepeophtheirus salmonis</name>
    <name type="common">Salmon louse</name>
    <name type="synonym">Caligus salmonis</name>
    <dbReference type="NCBI Taxonomy" id="72036"/>
    <lineage>
        <taxon>Eukaryota</taxon>
        <taxon>Metazoa</taxon>
        <taxon>Ecdysozoa</taxon>
        <taxon>Arthropoda</taxon>
        <taxon>Crustacea</taxon>
        <taxon>Multicrustacea</taxon>
        <taxon>Hexanauplia</taxon>
        <taxon>Copepoda</taxon>
        <taxon>Siphonostomatoida</taxon>
        <taxon>Caligidae</taxon>
        <taxon>Lepeophtheirus</taxon>
    </lineage>
</organism>
<feature type="non-terminal residue" evidence="1">
    <location>
        <position position="1"/>
    </location>
</feature>
<name>A0A0K2V9Y1_LEPSM</name>
<protein>
    <submittedName>
        <fullName evidence="1">Uncharacterized protein</fullName>
    </submittedName>
</protein>
<evidence type="ECO:0000313" key="1">
    <source>
        <dbReference type="EMBL" id="CDW46741.1"/>
    </source>
</evidence>
<accession>A0A0K2V9Y1</accession>